<dbReference type="OrthoDB" id="21214at2759"/>
<evidence type="ECO:0000313" key="2">
    <source>
        <dbReference type="Proteomes" id="UP000076881"/>
    </source>
</evidence>
<proteinExistence type="predicted"/>
<dbReference type="PANTHER" id="PTHR42040">
    <property type="entry name" value="INNER KINETOCHORE SUBUNIT FTA4"/>
    <property type="match status" value="1"/>
</dbReference>
<reference evidence="1 2" key="1">
    <citation type="journal article" date="2016" name="Genome Biol. Evol.">
        <title>Divergent and convergent evolution of fungal pathogenicity.</title>
        <authorList>
            <person name="Shang Y."/>
            <person name="Xiao G."/>
            <person name="Zheng P."/>
            <person name="Cen K."/>
            <person name="Zhan S."/>
            <person name="Wang C."/>
        </authorList>
    </citation>
    <scope>NUCLEOTIDE SEQUENCE [LARGE SCALE GENOMIC DNA]</scope>
    <source>
        <strain evidence="1 2">RCEF 1005</strain>
    </source>
</reference>
<comment type="caution">
    <text evidence="1">The sequence shown here is derived from an EMBL/GenBank/DDBJ whole genome shotgun (WGS) entry which is preliminary data.</text>
</comment>
<keyword evidence="2" id="KW-1185">Reference proteome</keyword>
<evidence type="ECO:0008006" key="3">
    <source>
        <dbReference type="Google" id="ProtNLM"/>
    </source>
</evidence>
<name>A0A168J0B5_CORDF</name>
<evidence type="ECO:0000313" key="1">
    <source>
        <dbReference type="EMBL" id="OAA79876.1"/>
    </source>
</evidence>
<protein>
    <recommendedName>
        <fullName evidence="3">Kinetochore protein fta4</fullName>
    </recommendedName>
</protein>
<dbReference type="GO" id="GO:0031511">
    <property type="term" value="C:Mis6-Sim4 complex"/>
    <property type="evidence" value="ECO:0007669"/>
    <property type="project" value="InterPro"/>
</dbReference>
<organism evidence="1 2">
    <name type="scientific">Akanthomyces lecanii RCEF 1005</name>
    <dbReference type="NCBI Taxonomy" id="1081108"/>
    <lineage>
        <taxon>Eukaryota</taxon>
        <taxon>Fungi</taxon>
        <taxon>Dikarya</taxon>
        <taxon>Ascomycota</taxon>
        <taxon>Pezizomycotina</taxon>
        <taxon>Sordariomycetes</taxon>
        <taxon>Hypocreomycetidae</taxon>
        <taxon>Hypocreales</taxon>
        <taxon>Cordycipitaceae</taxon>
        <taxon>Akanthomyces</taxon>
        <taxon>Cordyceps confragosa</taxon>
    </lineage>
</organism>
<gene>
    <name evidence="1" type="ORF">LEL_03362</name>
</gene>
<dbReference type="Proteomes" id="UP000076881">
    <property type="component" value="Unassembled WGS sequence"/>
</dbReference>
<dbReference type="InterPro" id="IPR025207">
    <property type="entry name" value="Sim4_Fta4"/>
</dbReference>
<sequence>MDTSTPTIPARKQAFLAAQTTLLSQPVTPSRAWRATNDASNTPIRRRLVDDAVFEFNRIVEEHCQRAYAPQVSRNLAERISTIYIGQIDRREGGANDVDGGVGKEVDLTNDGTIESLPFSWPSEREAAAKPEDAQAYARSVTRLVELGKQRQQVQLRMEKLRRLQSAVEPLRTSESGQGVQENLVTRSGAVERELAKMRGLLDRVAGRVDGFRDASTSSRSRDVVDLDELRTARKRAVDDFLADTKVFPA</sequence>
<dbReference type="PANTHER" id="PTHR42040:SF1">
    <property type="entry name" value="INNER KINETOCHORE SUBUNIT FTA4"/>
    <property type="match status" value="1"/>
</dbReference>
<dbReference type="EMBL" id="AZHF01000002">
    <property type="protein sequence ID" value="OAA79876.1"/>
    <property type="molecule type" value="Genomic_DNA"/>
</dbReference>
<dbReference type="Pfam" id="PF13093">
    <property type="entry name" value="FTA4"/>
    <property type="match status" value="1"/>
</dbReference>
<dbReference type="AlphaFoldDB" id="A0A168J0B5"/>
<dbReference type="STRING" id="1081108.A0A168J0B5"/>
<accession>A0A168J0B5</accession>